<dbReference type="EMBL" id="ANKC01000740">
    <property type="protein sequence ID" value="EPC74799.1"/>
    <property type="molecule type" value="Genomic_DNA"/>
</dbReference>
<name>S2RC52_LACPA</name>
<organism evidence="2 3">
    <name type="scientific">Lacticaseibacillus paracasei subsp. paracasei Lpp126</name>
    <dbReference type="NCBI Taxonomy" id="1256206"/>
    <lineage>
        <taxon>Bacteria</taxon>
        <taxon>Bacillati</taxon>
        <taxon>Bacillota</taxon>
        <taxon>Bacilli</taxon>
        <taxon>Lactobacillales</taxon>
        <taxon>Lactobacillaceae</taxon>
        <taxon>Lacticaseibacillus</taxon>
    </lineage>
</organism>
<gene>
    <name evidence="2" type="ORF">Lpp126_10383</name>
</gene>
<dbReference type="Proteomes" id="UP000014243">
    <property type="component" value="Unassembled WGS sequence"/>
</dbReference>
<evidence type="ECO:0000256" key="1">
    <source>
        <dbReference type="SAM" id="Phobius"/>
    </source>
</evidence>
<evidence type="ECO:0000313" key="3">
    <source>
        <dbReference type="Proteomes" id="UP000014243"/>
    </source>
</evidence>
<evidence type="ECO:0000313" key="2">
    <source>
        <dbReference type="EMBL" id="EPC74799.1"/>
    </source>
</evidence>
<feature type="transmembrane region" description="Helical" evidence="1">
    <location>
        <begin position="26"/>
        <end position="48"/>
    </location>
</feature>
<keyword evidence="1" id="KW-0812">Transmembrane</keyword>
<comment type="caution">
    <text evidence="2">The sequence shown here is derived from an EMBL/GenBank/DDBJ whole genome shotgun (WGS) entry which is preliminary data.</text>
</comment>
<sequence length="91" mass="10130">MGVLLNVDGLMPALLQGSGHLSFMEIMALVVRAGSMNLFLTTILFGCFMQTSAPLPLHPNISRLNSEYIQLFRILADMFTTSMPSMMQLEY</sequence>
<keyword evidence="1" id="KW-0472">Membrane</keyword>
<proteinExistence type="predicted"/>
<reference evidence="2 3" key="1">
    <citation type="journal article" date="2013" name="PLoS ONE">
        <title>Lactobacillus paracasei comparative genomics: towards species pan-genome definition and exploitation of diversity.</title>
        <authorList>
            <person name="Smokvina T."/>
            <person name="Wels M."/>
            <person name="Polka J."/>
            <person name="Chervaux C."/>
            <person name="Brisse S."/>
            <person name="Boekhorst J."/>
            <person name="van Hylckama Vlieg J.E."/>
            <person name="Siezen R.J."/>
        </authorList>
    </citation>
    <scope>NUCLEOTIDE SEQUENCE [LARGE SCALE GENOMIC DNA]</scope>
    <source>
        <strain evidence="2 3">Lpp126</strain>
    </source>
</reference>
<accession>S2RC52</accession>
<keyword evidence="1" id="KW-1133">Transmembrane helix</keyword>
<protein>
    <submittedName>
        <fullName evidence="2">Uncharacterized protein</fullName>
    </submittedName>
</protein>
<dbReference type="AlphaFoldDB" id="S2RC52"/>